<sequence length="108" mass="11949">MATLFHRGELAYPDSCNHDDIYVIGDHVDLNAKSSSLCQRVCQLISKNSYVSWKPLHCDRAVGWGKSDFVNSNSTARHSSFKLATISVNGVVKEGAIFVNDLEAKSFE</sequence>
<reference evidence="1 2" key="1">
    <citation type="submission" date="2022-03" db="EMBL/GenBank/DDBJ databases">
        <title>A chromosomal length assembly of Cordylochernes scorpioides.</title>
        <authorList>
            <person name="Zeh D."/>
            <person name="Zeh J."/>
        </authorList>
    </citation>
    <scope>NUCLEOTIDE SEQUENCE [LARGE SCALE GENOMIC DNA]</scope>
    <source>
        <strain evidence="1">IN4F17</strain>
        <tissue evidence="1">Whole Body</tissue>
    </source>
</reference>
<accession>A0ABY6LPI6</accession>
<proteinExistence type="predicted"/>
<keyword evidence="2" id="KW-1185">Reference proteome</keyword>
<evidence type="ECO:0000313" key="2">
    <source>
        <dbReference type="Proteomes" id="UP001235939"/>
    </source>
</evidence>
<protein>
    <submittedName>
        <fullName evidence="1">Uncharacterized protein</fullName>
    </submittedName>
</protein>
<organism evidence="1 2">
    <name type="scientific">Cordylochernes scorpioides</name>
    <dbReference type="NCBI Taxonomy" id="51811"/>
    <lineage>
        <taxon>Eukaryota</taxon>
        <taxon>Metazoa</taxon>
        <taxon>Ecdysozoa</taxon>
        <taxon>Arthropoda</taxon>
        <taxon>Chelicerata</taxon>
        <taxon>Arachnida</taxon>
        <taxon>Pseudoscorpiones</taxon>
        <taxon>Cheliferoidea</taxon>
        <taxon>Chernetidae</taxon>
        <taxon>Cordylochernes</taxon>
    </lineage>
</organism>
<dbReference type="EMBL" id="CP092884">
    <property type="protein sequence ID" value="UYV83127.1"/>
    <property type="molecule type" value="Genomic_DNA"/>
</dbReference>
<gene>
    <name evidence="1" type="ORF">LAZ67_22002370</name>
</gene>
<name>A0ABY6LPI6_9ARAC</name>
<dbReference type="Proteomes" id="UP001235939">
    <property type="component" value="Chromosome 22"/>
</dbReference>
<evidence type="ECO:0000313" key="1">
    <source>
        <dbReference type="EMBL" id="UYV83127.1"/>
    </source>
</evidence>